<keyword evidence="3" id="KW-0808">Transferase</keyword>
<reference evidence="6" key="2">
    <citation type="submission" date="2022-10" db="EMBL/GenBank/DDBJ databases">
        <authorList>
            <consortium name="ENA_rothamsted_submissions"/>
            <consortium name="culmorum"/>
            <person name="King R."/>
        </authorList>
    </citation>
    <scope>NUCLEOTIDE SEQUENCE</scope>
</reference>
<evidence type="ECO:0000256" key="4">
    <source>
        <dbReference type="SAM" id="Phobius"/>
    </source>
</evidence>
<dbReference type="EMBL" id="OU893333">
    <property type="protein sequence ID" value="CAG9789293.1"/>
    <property type="molecule type" value="Genomic_DNA"/>
</dbReference>
<proteinExistence type="inferred from homology"/>
<sequence>MGFVRLYTVFLVLFLCKATNSASILAVFSSLSFADHLVFRGYISLLTQRGHSVVLMTPYPGHFQYPDVEKIVEIDVGGESAPFWNEYKDLLINTDDHYSRQREINELMLKIAIAQLRSKQMLAIWINPNIKFDLVITEADVPLLYAVAEKYAAPHISITTTTGRIHQHETKGNPIYPIFYLDVNTLYNAKNMTTWQKVVEFYRLIRTRNEYFYNYMPLCDMAAKKILGLKRDLLEVENDIDLLMIANNPILAGIRPSVPGVVYADRMHIKASVLTPDLKTTLDSATKGVIYFSLGAIQDSEHLAVPLLQIITDVFRKLPFTVLWRIGNATAIDMPPNVVAKPWFAQQAVLAHPNVKAFLTSGGSRSLEEAVYYQVPIVGLPLLRSRNHFIKQITQFNAGVMLEPNNLDVEIMKSVIIEVATNEKYKKSIMQLRELVVDPVISGPERAVWWTEYVLKNKGAKHLRSPAAGVGFTQYYMLDLLFYIYLGNLLMIYLTLLIFRLILRRLCARFFGSTDSDSKYKIL</sequence>
<dbReference type="Pfam" id="PF00201">
    <property type="entry name" value="UDPGT"/>
    <property type="match status" value="1"/>
</dbReference>
<dbReference type="InterPro" id="IPR050271">
    <property type="entry name" value="UDP-glycosyltransferase"/>
</dbReference>
<dbReference type="AlphaFoldDB" id="A0A9N9R4A5"/>
<evidence type="ECO:0000256" key="1">
    <source>
        <dbReference type="ARBA" id="ARBA00009995"/>
    </source>
</evidence>
<evidence type="ECO:0000256" key="2">
    <source>
        <dbReference type="ARBA" id="ARBA00022676"/>
    </source>
</evidence>
<feature type="transmembrane region" description="Helical" evidence="4">
    <location>
        <begin position="480"/>
        <end position="503"/>
    </location>
</feature>
<feature type="chain" id="PRO_5040261947" description="Glucuronosyltransferase" evidence="5">
    <location>
        <begin position="22"/>
        <end position="523"/>
    </location>
</feature>
<reference evidence="6" key="1">
    <citation type="submission" date="2021-12" db="EMBL/GenBank/DDBJ databases">
        <authorList>
            <person name="King R."/>
        </authorList>
    </citation>
    <scope>NUCLEOTIDE SEQUENCE</scope>
</reference>
<dbReference type="InterPro" id="IPR002213">
    <property type="entry name" value="UDP_glucos_trans"/>
</dbReference>
<dbReference type="SUPFAM" id="SSF53756">
    <property type="entry name" value="UDP-Glycosyltransferase/glycogen phosphorylase"/>
    <property type="match status" value="1"/>
</dbReference>
<protein>
    <recommendedName>
        <fullName evidence="8">Glucuronosyltransferase</fullName>
    </recommendedName>
</protein>
<keyword evidence="7" id="KW-1185">Reference proteome</keyword>
<keyword evidence="4" id="KW-0472">Membrane</keyword>
<accession>A0A9N9R4A5</accession>
<dbReference type="GO" id="GO:0008194">
    <property type="term" value="F:UDP-glycosyltransferase activity"/>
    <property type="evidence" value="ECO:0007669"/>
    <property type="project" value="InterPro"/>
</dbReference>
<evidence type="ECO:0000313" key="6">
    <source>
        <dbReference type="EMBL" id="CAG9789293.1"/>
    </source>
</evidence>
<evidence type="ECO:0000313" key="7">
    <source>
        <dbReference type="Proteomes" id="UP001153714"/>
    </source>
</evidence>
<evidence type="ECO:0000256" key="3">
    <source>
        <dbReference type="ARBA" id="ARBA00022679"/>
    </source>
</evidence>
<keyword evidence="4" id="KW-0812">Transmembrane</keyword>
<keyword evidence="2" id="KW-0328">Glycosyltransferase</keyword>
<dbReference type="Proteomes" id="UP001153714">
    <property type="component" value="Chromosome 2"/>
</dbReference>
<dbReference type="PANTHER" id="PTHR48043:SF159">
    <property type="entry name" value="EG:EG0003.4 PROTEIN-RELATED"/>
    <property type="match status" value="1"/>
</dbReference>
<dbReference type="FunFam" id="3.40.50.2000:FF:000050">
    <property type="entry name" value="UDP-glucuronosyltransferase"/>
    <property type="match status" value="1"/>
</dbReference>
<organism evidence="6 7">
    <name type="scientific">Diatraea saccharalis</name>
    <name type="common">sugarcane borer</name>
    <dbReference type="NCBI Taxonomy" id="40085"/>
    <lineage>
        <taxon>Eukaryota</taxon>
        <taxon>Metazoa</taxon>
        <taxon>Ecdysozoa</taxon>
        <taxon>Arthropoda</taxon>
        <taxon>Hexapoda</taxon>
        <taxon>Insecta</taxon>
        <taxon>Pterygota</taxon>
        <taxon>Neoptera</taxon>
        <taxon>Endopterygota</taxon>
        <taxon>Lepidoptera</taxon>
        <taxon>Glossata</taxon>
        <taxon>Ditrysia</taxon>
        <taxon>Pyraloidea</taxon>
        <taxon>Crambidae</taxon>
        <taxon>Crambinae</taxon>
        <taxon>Diatraea</taxon>
    </lineage>
</organism>
<dbReference type="OrthoDB" id="5835829at2759"/>
<dbReference type="Gene3D" id="3.40.50.2000">
    <property type="entry name" value="Glycogen Phosphorylase B"/>
    <property type="match status" value="1"/>
</dbReference>
<dbReference type="CDD" id="cd03784">
    <property type="entry name" value="GT1_Gtf-like"/>
    <property type="match status" value="1"/>
</dbReference>
<dbReference type="PANTHER" id="PTHR48043">
    <property type="entry name" value="EG:EG0003.4 PROTEIN-RELATED"/>
    <property type="match status" value="1"/>
</dbReference>
<evidence type="ECO:0008006" key="8">
    <source>
        <dbReference type="Google" id="ProtNLM"/>
    </source>
</evidence>
<keyword evidence="5" id="KW-0732">Signal</keyword>
<comment type="similarity">
    <text evidence="1">Belongs to the UDP-glycosyltransferase family.</text>
</comment>
<name>A0A9N9R4A5_9NEOP</name>
<feature type="signal peptide" evidence="5">
    <location>
        <begin position="1"/>
        <end position="21"/>
    </location>
</feature>
<evidence type="ECO:0000256" key="5">
    <source>
        <dbReference type="SAM" id="SignalP"/>
    </source>
</evidence>
<keyword evidence="4" id="KW-1133">Transmembrane helix</keyword>
<gene>
    <name evidence="6" type="ORF">DIATSA_LOCUS7039</name>
</gene>